<dbReference type="CDD" id="cd13839">
    <property type="entry name" value="MEF2_binding"/>
    <property type="match status" value="1"/>
</dbReference>
<feature type="region of interest" description="Disordered" evidence="3">
    <location>
        <begin position="547"/>
        <end position="566"/>
    </location>
</feature>
<dbReference type="Proteomes" id="UP000008227">
    <property type="component" value="Chromosome 14"/>
</dbReference>
<dbReference type="PANTHER" id="PTHR15502:SF7">
    <property type="entry name" value="CALCINEURIN-BINDING PROTEIN CABIN-1"/>
    <property type="match status" value="1"/>
</dbReference>
<name>A0A8W4FI61_PIG</name>
<feature type="domain" description="Calcineurin-binding protein cabin-1 MEF2-binding" evidence="4">
    <location>
        <begin position="559"/>
        <end position="593"/>
    </location>
</feature>
<feature type="compositionally biased region" description="Basic and acidic residues" evidence="3">
    <location>
        <begin position="216"/>
        <end position="225"/>
    </location>
</feature>
<dbReference type="InterPro" id="IPR033053">
    <property type="entry name" value="Hir3/CABIN1"/>
</dbReference>
<keyword evidence="6" id="KW-1185">Reference proteome</keyword>
<feature type="compositionally biased region" description="Basic and acidic residues" evidence="3">
    <location>
        <begin position="471"/>
        <end position="490"/>
    </location>
</feature>
<evidence type="ECO:0000313" key="5">
    <source>
        <dbReference type="Ensembl" id="ENSSSCP00000078003.1"/>
    </source>
</evidence>
<keyword evidence="2" id="KW-0539">Nucleus</keyword>
<dbReference type="Ensembl" id="ENSSSCT00000102001.1">
    <property type="protein sequence ID" value="ENSSSCP00000078003.1"/>
    <property type="gene ID" value="ENSSSCG00000010062.5"/>
</dbReference>
<feature type="compositionally biased region" description="Basic and acidic residues" evidence="3">
    <location>
        <begin position="256"/>
        <end position="266"/>
    </location>
</feature>
<gene>
    <name evidence="5" type="primary">CABIN1</name>
</gene>
<evidence type="ECO:0000259" key="4">
    <source>
        <dbReference type="Pfam" id="PF09047"/>
    </source>
</evidence>
<feature type="compositionally biased region" description="Low complexity" evidence="3">
    <location>
        <begin position="451"/>
        <end position="460"/>
    </location>
</feature>
<dbReference type="AlphaFoldDB" id="A0A8W4FI61"/>
<evidence type="ECO:0000313" key="6">
    <source>
        <dbReference type="Proteomes" id="UP000008227"/>
    </source>
</evidence>
<comment type="subcellular location">
    <subcellularLocation>
        <location evidence="1">Nucleus</location>
    </subcellularLocation>
</comment>
<protein>
    <submittedName>
        <fullName evidence="5">Calcineurin binding protein 1</fullName>
    </submittedName>
</protein>
<feature type="compositionally biased region" description="Gly residues" evidence="3">
    <location>
        <begin position="187"/>
        <end position="197"/>
    </location>
</feature>
<dbReference type="GO" id="GO:0005634">
    <property type="term" value="C:nucleus"/>
    <property type="evidence" value="ECO:0007669"/>
    <property type="project" value="UniProtKB-SubCell"/>
</dbReference>
<feature type="compositionally biased region" description="Acidic residues" evidence="3">
    <location>
        <begin position="610"/>
        <end position="623"/>
    </location>
</feature>
<reference evidence="5" key="1">
    <citation type="journal article" date="2020" name="Gigascience">
        <title>An improved pig reference genome sequence to enable pig genetics and genomics research.</title>
        <authorList>
            <person name="Warr A."/>
            <person name="Affara N."/>
            <person name="Aken B."/>
            <person name="Beiki H."/>
            <person name="Bickhart D.M."/>
            <person name="Billis K."/>
            <person name="Chow W."/>
            <person name="Eory L."/>
            <person name="Finlayson H.A."/>
            <person name="Flicek P."/>
            <person name="Giron C.G."/>
            <person name="Griffin D.K."/>
            <person name="Hall R."/>
            <person name="Hannum G."/>
            <person name="Hourlier T."/>
            <person name="Howe K."/>
            <person name="Hume D.A."/>
            <person name="Izuogu O."/>
            <person name="Kim K."/>
            <person name="Koren S."/>
            <person name="Liu H."/>
            <person name="Manchanda N."/>
            <person name="Martin F.J."/>
            <person name="Nonneman D.J."/>
            <person name="O'Connor R.E."/>
            <person name="Phillippy A.M."/>
            <person name="Rohrer G.A."/>
            <person name="Rosen B.D."/>
            <person name="Rund L.A."/>
            <person name="Sargent C.A."/>
            <person name="Schook L.B."/>
            <person name="Schroeder S.G."/>
            <person name="Schwartz A.S."/>
            <person name="Skinner B.M."/>
            <person name="Talbot R."/>
            <person name="Tseng E."/>
            <person name="Tuggle C.K."/>
            <person name="Watson M."/>
            <person name="Smith T.P.L."/>
            <person name="Archibald A.L."/>
        </authorList>
    </citation>
    <scope>NUCLEOTIDE SEQUENCE [LARGE SCALE GENOMIC DNA]</scope>
    <source>
        <strain evidence="5">Duroc</strain>
    </source>
</reference>
<evidence type="ECO:0000256" key="2">
    <source>
        <dbReference type="ARBA" id="ARBA00023242"/>
    </source>
</evidence>
<feature type="compositionally biased region" description="Pro residues" evidence="3">
    <location>
        <begin position="282"/>
        <end position="292"/>
    </location>
</feature>
<proteinExistence type="predicted"/>
<feature type="region of interest" description="Disordered" evidence="3">
    <location>
        <begin position="140"/>
        <end position="324"/>
    </location>
</feature>
<dbReference type="GeneTree" id="ENSGT00390000008529"/>
<organism evidence="5 6">
    <name type="scientific">Sus scrofa</name>
    <name type="common">Pig</name>
    <dbReference type="NCBI Taxonomy" id="9823"/>
    <lineage>
        <taxon>Eukaryota</taxon>
        <taxon>Metazoa</taxon>
        <taxon>Chordata</taxon>
        <taxon>Craniata</taxon>
        <taxon>Vertebrata</taxon>
        <taxon>Euteleostomi</taxon>
        <taxon>Mammalia</taxon>
        <taxon>Eutheria</taxon>
        <taxon>Laurasiatheria</taxon>
        <taxon>Artiodactyla</taxon>
        <taxon>Suina</taxon>
        <taxon>Suidae</taxon>
        <taxon>Sus</taxon>
    </lineage>
</organism>
<dbReference type="PANTHER" id="PTHR15502">
    <property type="entry name" value="CALCINEURIN-BINDING PROTEIN CABIN 1-RELATED"/>
    <property type="match status" value="1"/>
</dbReference>
<reference evidence="5" key="2">
    <citation type="submission" date="2025-08" db="UniProtKB">
        <authorList>
            <consortium name="Ensembl"/>
        </authorList>
    </citation>
    <scope>IDENTIFICATION</scope>
</reference>
<evidence type="ECO:0000256" key="3">
    <source>
        <dbReference type="SAM" id="MobiDB-lite"/>
    </source>
</evidence>
<dbReference type="GO" id="GO:0006325">
    <property type="term" value="P:chromatin organization"/>
    <property type="evidence" value="ECO:0007669"/>
    <property type="project" value="InterPro"/>
</dbReference>
<dbReference type="InterPro" id="IPR015134">
    <property type="entry name" value="MEF2-bd"/>
</dbReference>
<feature type="compositionally biased region" description="Low complexity" evidence="3">
    <location>
        <begin position="293"/>
        <end position="302"/>
    </location>
</feature>
<sequence length="623" mass="66839">MACVLLGANRVNMCNAAFGERRGAEPCAHPCRPTHMGQVQWQRPCSHAAPSTPQGIWRIPVDEIDRPGSFAWHMNRSIVLLLKVLAQLRDHSTLLKVSSMLQRTPDQGKKYLRDADRQVLAQRAFILTVKVLEDTLSELAEGSERPGPKACGLSGARMTTDVSHKASPEDGQEGLPHPKKPPLADGSGPGTEPGGKAGPLTHRPVAMDAGEGTDQGGERKDRENPRAGPTEPMDTGEAAARCSDSERVPPLQPGRPLRDRGPESRPAELSLEELSISTRQQPGPPGPAPPATAPTATTPRPRVGSHPEEAPPRPSRKRKLLEDTESGKTLLLDAYRVWQQGQKGMAYDLGRIERIMAETYMLIKQVDEEAALEQAVKFCQVHLGAAAQRQAAGDTPTTPKHPKDSRENFFPAAVALTASEPMPTDVLQRPSDAHTKPRPVPATTSAVITCPPSASASTPDPAEDPGPPQLHRPEATSLDPDRPEQGRGHELSSAPWVHPTGSSCKVPSGGSAQPPEGHLGKTEPSRAKSRLLPNMPKLVIPSAATKFPPEITVTPPTPTLLSPKGSISEETKQKLKSAILSAQSAANVRKESLCQPALEVLETSSQESSLESETDEDDDYMDV</sequence>
<evidence type="ECO:0000256" key="1">
    <source>
        <dbReference type="ARBA" id="ARBA00004123"/>
    </source>
</evidence>
<dbReference type="Pfam" id="PF09047">
    <property type="entry name" value="MEF2_binding"/>
    <property type="match status" value="1"/>
</dbReference>
<feature type="region of interest" description="Disordered" evidence="3">
    <location>
        <begin position="419"/>
        <end position="535"/>
    </location>
</feature>
<feature type="region of interest" description="Disordered" evidence="3">
    <location>
        <begin position="599"/>
        <end position="623"/>
    </location>
</feature>
<reference evidence="5" key="3">
    <citation type="submission" date="2025-09" db="UniProtKB">
        <authorList>
            <consortium name="Ensembl"/>
        </authorList>
    </citation>
    <scope>IDENTIFICATION</scope>
</reference>
<accession>A0A8W4FI61</accession>